<dbReference type="EMBL" id="DS113560">
    <property type="protein sequence ID" value="EAY01661.1"/>
    <property type="molecule type" value="Genomic_DNA"/>
</dbReference>
<accession>A2F099</accession>
<keyword evidence="2" id="KW-1133">Transmembrane helix</keyword>
<dbReference type="PANTHER" id="PTHR31918:SF1">
    <property type="entry name" value="TRANSMEMBRANE PROTEIN 181"/>
    <property type="match status" value="1"/>
</dbReference>
<proteinExistence type="predicted"/>
<reference evidence="3" key="1">
    <citation type="submission" date="2006-10" db="EMBL/GenBank/DDBJ databases">
        <authorList>
            <person name="Amadeo P."/>
            <person name="Zhao Q."/>
            <person name="Wortman J."/>
            <person name="Fraser-Liggett C."/>
            <person name="Carlton J."/>
        </authorList>
    </citation>
    <scope>NUCLEOTIDE SEQUENCE</scope>
    <source>
        <strain evidence="3">G3</strain>
    </source>
</reference>
<organism evidence="3 4">
    <name type="scientific">Trichomonas vaginalis (strain ATCC PRA-98 / G3)</name>
    <dbReference type="NCBI Taxonomy" id="412133"/>
    <lineage>
        <taxon>Eukaryota</taxon>
        <taxon>Metamonada</taxon>
        <taxon>Parabasalia</taxon>
        <taxon>Trichomonadida</taxon>
        <taxon>Trichomonadidae</taxon>
        <taxon>Trichomonas</taxon>
    </lineage>
</organism>
<feature type="transmembrane region" description="Helical" evidence="2">
    <location>
        <begin position="24"/>
        <end position="45"/>
    </location>
</feature>
<dbReference type="InterPro" id="IPR040416">
    <property type="entry name" value="TMEM181"/>
</dbReference>
<name>A2F099_TRIV3</name>
<keyword evidence="2" id="KW-0472">Membrane</keyword>
<evidence type="ECO:0000313" key="3">
    <source>
        <dbReference type="EMBL" id="EAY01661.1"/>
    </source>
</evidence>
<keyword evidence="4" id="KW-1185">Reference proteome</keyword>
<dbReference type="KEGG" id="tva:4759488"/>
<gene>
    <name evidence="3" type="ORF">TVAG_384000</name>
</gene>
<feature type="transmembrane region" description="Helical" evidence="2">
    <location>
        <begin position="378"/>
        <end position="401"/>
    </location>
</feature>
<feature type="transmembrane region" description="Helical" evidence="2">
    <location>
        <begin position="212"/>
        <end position="230"/>
    </location>
</feature>
<feature type="transmembrane region" description="Helical" evidence="2">
    <location>
        <begin position="317"/>
        <end position="341"/>
    </location>
</feature>
<dbReference type="VEuPathDB" id="TrichDB:TVAG_384000"/>
<dbReference type="Proteomes" id="UP000001542">
    <property type="component" value="Unassembled WGS sequence"/>
</dbReference>
<dbReference type="VEuPathDB" id="TrichDB:TVAGG3_0481040"/>
<evidence type="ECO:0000313" key="4">
    <source>
        <dbReference type="Proteomes" id="UP000001542"/>
    </source>
</evidence>
<dbReference type="RefSeq" id="XP_001314254.1">
    <property type="nucleotide sequence ID" value="XM_001314238.1"/>
</dbReference>
<dbReference type="AlphaFoldDB" id="A2F099"/>
<dbReference type="GO" id="GO:0015643">
    <property type="term" value="F:toxic substance binding"/>
    <property type="evidence" value="ECO:0007669"/>
    <property type="project" value="InterPro"/>
</dbReference>
<feature type="transmembrane region" description="Helical" evidence="2">
    <location>
        <begin position="250"/>
        <end position="270"/>
    </location>
</feature>
<evidence type="ECO:0000256" key="1">
    <source>
        <dbReference type="SAM" id="MobiDB-lite"/>
    </source>
</evidence>
<evidence type="ECO:0000256" key="2">
    <source>
        <dbReference type="SAM" id="Phobius"/>
    </source>
</evidence>
<dbReference type="InParanoid" id="A2F099"/>
<reference evidence="3" key="2">
    <citation type="journal article" date="2007" name="Science">
        <title>Draft genome sequence of the sexually transmitted pathogen Trichomonas vaginalis.</title>
        <authorList>
            <person name="Carlton J.M."/>
            <person name="Hirt R.P."/>
            <person name="Silva J.C."/>
            <person name="Delcher A.L."/>
            <person name="Schatz M."/>
            <person name="Zhao Q."/>
            <person name="Wortman J.R."/>
            <person name="Bidwell S.L."/>
            <person name="Alsmark U.C.M."/>
            <person name="Besteiro S."/>
            <person name="Sicheritz-Ponten T."/>
            <person name="Noel C.J."/>
            <person name="Dacks J.B."/>
            <person name="Foster P.G."/>
            <person name="Simillion C."/>
            <person name="Van de Peer Y."/>
            <person name="Miranda-Saavedra D."/>
            <person name="Barton G.J."/>
            <person name="Westrop G.D."/>
            <person name="Mueller S."/>
            <person name="Dessi D."/>
            <person name="Fiori P.L."/>
            <person name="Ren Q."/>
            <person name="Paulsen I."/>
            <person name="Zhang H."/>
            <person name="Bastida-Corcuera F.D."/>
            <person name="Simoes-Barbosa A."/>
            <person name="Brown M.T."/>
            <person name="Hayes R.D."/>
            <person name="Mukherjee M."/>
            <person name="Okumura C.Y."/>
            <person name="Schneider R."/>
            <person name="Smith A.J."/>
            <person name="Vanacova S."/>
            <person name="Villalvazo M."/>
            <person name="Haas B.J."/>
            <person name="Pertea M."/>
            <person name="Feldblyum T.V."/>
            <person name="Utterback T.R."/>
            <person name="Shu C.L."/>
            <person name="Osoegawa K."/>
            <person name="de Jong P.J."/>
            <person name="Hrdy I."/>
            <person name="Horvathova L."/>
            <person name="Zubacova Z."/>
            <person name="Dolezal P."/>
            <person name="Malik S.B."/>
            <person name="Logsdon J.M. Jr."/>
            <person name="Henze K."/>
            <person name="Gupta A."/>
            <person name="Wang C.C."/>
            <person name="Dunne R.L."/>
            <person name="Upcroft J.A."/>
            <person name="Upcroft P."/>
            <person name="White O."/>
            <person name="Salzberg S.L."/>
            <person name="Tang P."/>
            <person name="Chiu C.-H."/>
            <person name="Lee Y.-S."/>
            <person name="Embley T.M."/>
            <person name="Coombs G.H."/>
            <person name="Mottram J.C."/>
            <person name="Tachezy J."/>
            <person name="Fraser-Liggett C.M."/>
            <person name="Johnson P.J."/>
        </authorList>
    </citation>
    <scope>NUCLEOTIDE SEQUENCE [LARGE SCALE GENOMIC DNA]</scope>
    <source>
        <strain evidence="3">G3</strain>
    </source>
</reference>
<dbReference type="PANTHER" id="PTHR31918">
    <property type="entry name" value="TRANSMEMBRANE PROTEIN 181"/>
    <property type="match status" value="1"/>
</dbReference>
<keyword evidence="2" id="KW-0812">Transmembrane</keyword>
<sequence>MKAQILPDEETLSTPIEIMSSCKAAILIVVVSIFLTGAAVCSFVPKNTNYQITRVQSLPIPSTDVANRAQFKHFTPLNSFAILSVIPYVSDLANKHTITAQGFARLYDDEMKVISTREINTTEVVGCEKGRCDEIIVTDYNFVNFSSVSLVVNISSATGKKILRRADITCTSLNTPISITLFVMISAMTLVLIIFLGCVAPKRLYPTRKDHWSTLFLGLAALCIDGPWLILKYYSVYWFSNIYDIMPELFHMVFILFVMSFFNSLTHSWANRIFSSWLIGLCISFGLSLIIILQSIAINHMPLNTYSVYIKNSDFKIPIWALTAIYHLIILFIMVLGIITVQIKEDATLVLVSLCFILLEVLDCIRAGLRFFCPRSQLGFSFASDVFYILFANFVTCFFIYGNLPIEKALFVEKREEMKQTQIADTDPQEIVNIAEDEDAANEEAAKEEPANQGTETI</sequence>
<feature type="transmembrane region" description="Helical" evidence="2">
    <location>
        <begin position="348"/>
        <end position="372"/>
    </location>
</feature>
<feature type="transmembrane region" description="Helical" evidence="2">
    <location>
        <begin position="277"/>
        <end position="297"/>
    </location>
</feature>
<feature type="transmembrane region" description="Helical" evidence="2">
    <location>
        <begin position="179"/>
        <end position="200"/>
    </location>
</feature>
<dbReference type="OrthoDB" id="10574385at2759"/>
<protein>
    <submittedName>
        <fullName evidence="3">Uncharacterized protein</fullName>
    </submittedName>
</protein>
<feature type="region of interest" description="Disordered" evidence="1">
    <location>
        <begin position="435"/>
        <end position="458"/>
    </location>
</feature>